<organism evidence="1 2">
    <name type="scientific">Funneliformis caledonium</name>
    <dbReference type="NCBI Taxonomy" id="1117310"/>
    <lineage>
        <taxon>Eukaryota</taxon>
        <taxon>Fungi</taxon>
        <taxon>Fungi incertae sedis</taxon>
        <taxon>Mucoromycota</taxon>
        <taxon>Glomeromycotina</taxon>
        <taxon>Glomeromycetes</taxon>
        <taxon>Glomerales</taxon>
        <taxon>Glomeraceae</taxon>
        <taxon>Funneliformis</taxon>
    </lineage>
</organism>
<comment type="caution">
    <text evidence="1">The sequence shown here is derived from an EMBL/GenBank/DDBJ whole genome shotgun (WGS) entry which is preliminary data.</text>
</comment>
<name>A0A9N9CEK2_9GLOM</name>
<evidence type="ECO:0000313" key="1">
    <source>
        <dbReference type="EMBL" id="CAG8600710.1"/>
    </source>
</evidence>
<feature type="non-terminal residue" evidence="1">
    <location>
        <position position="1"/>
    </location>
</feature>
<dbReference type="AlphaFoldDB" id="A0A9N9CEK2"/>
<protein>
    <submittedName>
        <fullName evidence="1">5780_t:CDS:1</fullName>
    </submittedName>
</protein>
<dbReference type="Proteomes" id="UP000789570">
    <property type="component" value="Unassembled WGS sequence"/>
</dbReference>
<keyword evidence="2" id="KW-1185">Reference proteome</keyword>
<proteinExistence type="predicted"/>
<sequence>MSTYSQNEKKLLYSKWCEKFDLARHSLLAIFERQDGIQEVKPSLHISTQRYLQSTVNVPVNIITGVGFGAVACDGPGIGDYQVAIPTNLLFNGARVPND</sequence>
<dbReference type="EMBL" id="CAJVPQ010002538">
    <property type="protein sequence ID" value="CAG8600710.1"/>
    <property type="molecule type" value="Genomic_DNA"/>
</dbReference>
<dbReference type="OrthoDB" id="2331315at2759"/>
<accession>A0A9N9CEK2</accession>
<evidence type="ECO:0000313" key="2">
    <source>
        <dbReference type="Proteomes" id="UP000789570"/>
    </source>
</evidence>
<gene>
    <name evidence="1" type="ORF">FCALED_LOCUS8577</name>
</gene>
<reference evidence="1" key="1">
    <citation type="submission" date="2021-06" db="EMBL/GenBank/DDBJ databases">
        <authorList>
            <person name="Kallberg Y."/>
            <person name="Tangrot J."/>
            <person name="Rosling A."/>
        </authorList>
    </citation>
    <scope>NUCLEOTIDE SEQUENCE</scope>
    <source>
        <strain evidence="1">UK204</strain>
    </source>
</reference>